<keyword evidence="2" id="KW-1185">Reference proteome</keyword>
<dbReference type="GO" id="GO:0003714">
    <property type="term" value="F:transcription corepressor activity"/>
    <property type="evidence" value="ECO:0007669"/>
    <property type="project" value="TreeGrafter"/>
</dbReference>
<dbReference type="SUPFAM" id="SSF52283">
    <property type="entry name" value="Formate/glycerate dehydrogenase catalytic domain-like"/>
    <property type="match status" value="1"/>
</dbReference>
<proteinExistence type="predicted"/>
<organism evidence="1 2">
    <name type="scientific">Neotoma lepida</name>
    <name type="common">Desert woodrat</name>
    <dbReference type="NCBI Taxonomy" id="56216"/>
    <lineage>
        <taxon>Eukaryota</taxon>
        <taxon>Metazoa</taxon>
        <taxon>Chordata</taxon>
        <taxon>Craniata</taxon>
        <taxon>Vertebrata</taxon>
        <taxon>Euteleostomi</taxon>
        <taxon>Mammalia</taxon>
        <taxon>Eutheria</taxon>
        <taxon>Euarchontoglires</taxon>
        <taxon>Glires</taxon>
        <taxon>Rodentia</taxon>
        <taxon>Myomorpha</taxon>
        <taxon>Muroidea</taxon>
        <taxon>Cricetidae</taxon>
        <taxon>Neotominae</taxon>
        <taxon>Neotoma</taxon>
    </lineage>
</organism>
<dbReference type="GO" id="GO:0001221">
    <property type="term" value="F:transcription coregulator binding"/>
    <property type="evidence" value="ECO:0007669"/>
    <property type="project" value="TreeGrafter"/>
</dbReference>
<protein>
    <submittedName>
        <fullName evidence="1">Uncharacterized protein</fullName>
    </submittedName>
</protein>
<dbReference type="Gene3D" id="3.40.50.720">
    <property type="entry name" value="NAD(P)-binding Rossmann-like Domain"/>
    <property type="match status" value="2"/>
</dbReference>
<feature type="non-terminal residue" evidence="1">
    <location>
        <position position="1"/>
    </location>
</feature>
<dbReference type="GO" id="GO:0003713">
    <property type="term" value="F:transcription coactivator activity"/>
    <property type="evidence" value="ECO:0007669"/>
    <property type="project" value="TreeGrafter"/>
</dbReference>
<dbReference type="AlphaFoldDB" id="A0A1A6GFZ3"/>
<dbReference type="InterPro" id="IPR051638">
    <property type="entry name" value="CTBP_dehydrogenase"/>
</dbReference>
<dbReference type="PANTHER" id="PTHR46029:SF3">
    <property type="entry name" value="C-TERMINAL-BINDING PROTEIN 2"/>
    <property type="match status" value="1"/>
</dbReference>
<comment type="caution">
    <text evidence="1">The sequence shown here is derived from an EMBL/GenBank/DDBJ whole genome shotgun (WGS) entry which is preliminary data.</text>
</comment>
<sequence>IAKFDKEWPLCISSKSSDRDCTEYVKISAPRLRAMAYPQPLPLTPIPTPPPPPGGTASAETTWTRPLWPSEMQSHEKVLNKCGHDVPTTCHPHQGRLEKFKALRVTLLHPGSVESAPNLICMPQMSWYSKQASLGMRAAAATEIHRAVTGHIPESLPNCVDKELSVTSAPWPVIDLQAVHTELIQCHTHLTSCSPGFQ</sequence>
<dbReference type="PANTHER" id="PTHR46029">
    <property type="entry name" value="C-TERMINAL-BINDING PROTEIN"/>
    <property type="match status" value="1"/>
</dbReference>
<evidence type="ECO:0000313" key="2">
    <source>
        <dbReference type="Proteomes" id="UP000092124"/>
    </source>
</evidence>
<feature type="non-terminal residue" evidence="1">
    <location>
        <position position="198"/>
    </location>
</feature>
<accession>A0A1A6GFZ3</accession>
<dbReference type="GO" id="GO:0140297">
    <property type="term" value="F:DNA-binding transcription factor binding"/>
    <property type="evidence" value="ECO:0007669"/>
    <property type="project" value="TreeGrafter"/>
</dbReference>
<name>A0A1A6GFZ3_NEOLE</name>
<reference evidence="1 2" key="1">
    <citation type="submission" date="2016-06" db="EMBL/GenBank/DDBJ databases">
        <title>The Draft Genome Sequence and Annotation of the Desert Woodrat Neotoma lepida.</title>
        <authorList>
            <person name="Campbell M."/>
            <person name="Oakeson K.F."/>
            <person name="Yandell M."/>
            <person name="Halpert J.R."/>
            <person name="Dearing D."/>
        </authorList>
    </citation>
    <scope>NUCLEOTIDE SEQUENCE [LARGE SCALE GENOMIC DNA]</scope>
    <source>
        <strain evidence="1">417</strain>
        <tissue evidence="1">Liver</tissue>
    </source>
</reference>
<dbReference type="EMBL" id="LZPO01097100">
    <property type="protein sequence ID" value="OBS65178.1"/>
    <property type="molecule type" value="Genomic_DNA"/>
</dbReference>
<dbReference type="OrthoDB" id="9383031at2759"/>
<dbReference type="Proteomes" id="UP000092124">
    <property type="component" value="Unassembled WGS sequence"/>
</dbReference>
<dbReference type="GO" id="GO:0006357">
    <property type="term" value="P:regulation of transcription by RNA polymerase II"/>
    <property type="evidence" value="ECO:0007669"/>
    <property type="project" value="TreeGrafter"/>
</dbReference>
<dbReference type="STRING" id="56216.A0A1A6GFZ3"/>
<dbReference type="GO" id="GO:0005634">
    <property type="term" value="C:nucleus"/>
    <property type="evidence" value="ECO:0007669"/>
    <property type="project" value="TreeGrafter"/>
</dbReference>
<gene>
    <name evidence="1" type="ORF">A6R68_06294</name>
</gene>
<evidence type="ECO:0000313" key="1">
    <source>
        <dbReference type="EMBL" id="OBS65178.1"/>
    </source>
</evidence>